<accession>A0A0E9XP77</accession>
<name>A0A0E9XP77_ANGAN</name>
<proteinExistence type="predicted"/>
<reference evidence="1" key="1">
    <citation type="submission" date="2014-11" db="EMBL/GenBank/DDBJ databases">
        <authorList>
            <person name="Amaro Gonzalez C."/>
        </authorList>
    </citation>
    <scope>NUCLEOTIDE SEQUENCE</scope>
</reference>
<dbReference type="AlphaFoldDB" id="A0A0E9XP77"/>
<sequence>MELKTRAGIPGPRLGSLIWVNASHRFTAEHTFVFEAFAVFFLPPLCVSSPLTRTTL</sequence>
<protein>
    <submittedName>
        <fullName evidence="1">Uncharacterized protein</fullName>
    </submittedName>
</protein>
<organism evidence="1">
    <name type="scientific">Anguilla anguilla</name>
    <name type="common">European freshwater eel</name>
    <name type="synonym">Muraena anguilla</name>
    <dbReference type="NCBI Taxonomy" id="7936"/>
    <lineage>
        <taxon>Eukaryota</taxon>
        <taxon>Metazoa</taxon>
        <taxon>Chordata</taxon>
        <taxon>Craniata</taxon>
        <taxon>Vertebrata</taxon>
        <taxon>Euteleostomi</taxon>
        <taxon>Actinopterygii</taxon>
        <taxon>Neopterygii</taxon>
        <taxon>Teleostei</taxon>
        <taxon>Anguilliformes</taxon>
        <taxon>Anguillidae</taxon>
        <taxon>Anguilla</taxon>
    </lineage>
</organism>
<evidence type="ECO:0000313" key="1">
    <source>
        <dbReference type="EMBL" id="JAI04435.1"/>
    </source>
</evidence>
<reference evidence="1" key="2">
    <citation type="journal article" date="2015" name="Fish Shellfish Immunol.">
        <title>Early steps in the European eel (Anguilla anguilla)-Vibrio vulnificus interaction in the gills: Role of the RtxA13 toxin.</title>
        <authorList>
            <person name="Callol A."/>
            <person name="Pajuelo D."/>
            <person name="Ebbesson L."/>
            <person name="Teles M."/>
            <person name="MacKenzie S."/>
            <person name="Amaro C."/>
        </authorList>
    </citation>
    <scope>NUCLEOTIDE SEQUENCE</scope>
</reference>
<dbReference type="EMBL" id="GBXM01004143">
    <property type="protein sequence ID" value="JAI04435.1"/>
    <property type="molecule type" value="Transcribed_RNA"/>
</dbReference>